<reference evidence="1" key="1">
    <citation type="journal article" date="2023" name="G3 (Bethesda)">
        <title>Whole genome assemblies of Zophobas morio and Tenebrio molitor.</title>
        <authorList>
            <person name="Kaur S."/>
            <person name="Stinson S.A."/>
            <person name="diCenzo G.C."/>
        </authorList>
    </citation>
    <scope>NUCLEOTIDE SEQUENCE</scope>
    <source>
        <strain evidence="1">QUZm001</strain>
    </source>
</reference>
<dbReference type="Proteomes" id="UP001168821">
    <property type="component" value="Unassembled WGS sequence"/>
</dbReference>
<sequence length="156" mass="18575">MKQVIIDMQGFKRDSQFIPKEVVVLFNEDEYFRFLIRPPCEFCELTRKQQNNVKWLTENFHDLEWMDGTVTYKSVQSFILANVSKNTIVYVKGLEKSRWVEEFLKDEVCVETIDDNITLKKLKEKFPNVKRCAGHSLTCALENVFLIRNYLKYDCE</sequence>
<proteinExistence type="predicted"/>
<evidence type="ECO:0000313" key="2">
    <source>
        <dbReference type="Proteomes" id="UP001168821"/>
    </source>
</evidence>
<dbReference type="AlphaFoldDB" id="A0AA38HX92"/>
<dbReference type="EMBL" id="JALNTZ010000007">
    <property type="protein sequence ID" value="KAJ3645420.1"/>
    <property type="molecule type" value="Genomic_DNA"/>
</dbReference>
<name>A0AA38HX92_9CUCU</name>
<comment type="caution">
    <text evidence="1">The sequence shown here is derived from an EMBL/GenBank/DDBJ whole genome shotgun (WGS) entry which is preliminary data.</text>
</comment>
<gene>
    <name evidence="1" type="ORF">Zmor_023079</name>
</gene>
<keyword evidence="2" id="KW-1185">Reference proteome</keyword>
<accession>A0AA38HX92</accession>
<organism evidence="1 2">
    <name type="scientific">Zophobas morio</name>
    <dbReference type="NCBI Taxonomy" id="2755281"/>
    <lineage>
        <taxon>Eukaryota</taxon>
        <taxon>Metazoa</taxon>
        <taxon>Ecdysozoa</taxon>
        <taxon>Arthropoda</taxon>
        <taxon>Hexapoda</taxon>
        <taxon>Insecta</taxon>
        <taxon>Pterygota</taxon>
        <taxon>Neoptera</taxon>
        <taxon>Endopterygota</taxon>
        <taxon>Coleoptera</taxon>
        <taxon>Polyphaga</taxon>
        <taxon>Cucujiformia</taxon>
        <taxon>Tenebrionidae</taxon>
        <taxon>Zophobas</taxon>
    </lineage>
</organism>
<protein>
    <submittedName>
        <fullName evidence="1">Uncharacterized protein</fullName>
    </submittedName>
</protein>
<evidence type="ECO:0000313" key="1">
    <source>
        <dbReference type="EMBL" id="KAJ3645420.1"/>
    </source>
</evidence>